<organism evidence="2 3">
    <name type="scientific">Panagrolaimus davidi</name>
    <dbReference type="NCBI Taxonomy" id="227884"/>
    <lineage>
        <taxon>Eukaryota</taxon>
        <taxon>Metazoa</taxon>
        <taxon>Ecdysozoa</taxon>
        <taxon>Nematoda</taxon>
        <taxon>Chromadorea</taxon>
        <taxon>Rhabditida</taxon>
        <taxon>Tylenchina</taxon>
        <taxon>Panagrolaimomorpha</taxon>
        <taxon>Panagrolaimoidea</taxon>
        <taxon>Panagrolaimidae</taxon>
        <taxon>Panagrolaimus</taxon>
    </lineage>
</organism>
<dbReference type="PANTHER" id="PTHR23021:SF11">
    <property type="entry name" value="SERPENTINE RECEPTOR, CLASS T"/>
    <property type="match status" value="1"/>
</dbReference>
<feature type="transmembrane region" description="Helical" evidence="1">
    <location>
        <begin position="35"/>
        <end position="58"/>
    </location>
</feature>
<keyword evidence="2" id="KW-1185">Reference proteome</keyword>
<dbReference type="PANTHER" id="PTHR23021">
    <property type="entry name" value="SERPENTINE RECEPTOR, CLASS T"/>
    <property type="match status" value="1"/>
</dbReference>
<name>A0A914Q242_9BILA</name>
<reference evidence="3" key="1">
    <citation type="submission" date="2022-11" db="UniProtKB">
        <authorList>
            <consortium name="WormBaseParasite"/>
        </authorList>
    </citation>
    <scope>IDENTIFICATION</scope>
</reference>
<accession>A0A914Q242</accession>
<evidence type="ECO:0000256" key="1">
    <source>
        <dbReference type="SAM" id="Phobius"/>
    </source>
</evidence>
<protein>
    <submittedName>
        <fullName evidence="3">G-protein coupled receptors family 1 profile domain-containing protein</fullName>
    </submittedName>
</protein>
<proteinExistence type="predicted"/>
<dbReference type="Proteomes" id="UP000887578">
    <property type="component" value="Unplaced"/>
</dbReference>
<dbReference type="WBParaSite" id="PDA_v2.g24805.t1">
    <property type="protein sequence ID" value="PDA_v2.g24805.t1"/>
    <property type="gene ID" value="PDA_v2.g24805"/>
</dbReference>
<evidence type="ECO:0000313" key="2">
    <source>
        <dbReference type="Proteomes" id="UP000887578"/>
    </source>
</evidence>
<dbReference type="SUPFAM" id="SSF81321">
    <property type="entry name" value="Family A G protein-coupled receptor-like"/>
    <property type="match status" value="1"/>
</dbReference>
<dbReference type="AlphaFoldDB" id="A0A914Q242"/>
<dbReference type="Pfam" id="PF10321">
    <property type="entry name" value="7TM_GPCR_Srt"/>
    <property type="match status" value="1"/>
</dbReference>
<feature type="transmembrane region" description="Helical" evidence="1">
    <location>
        <begin position="70"/>
        <end position="99"/>
    </location>
</feature>
<sequence length="116" mass="13338">MDKLLWRQKDYGEFYNCTFYDIEAIALEKRQKVGIGVSFILIFAIFEMLYIPILFIMKKHVFIHQSCYKIMFYVGVVDVLCLCCNGFCTGLFAILGYVYCSSPKLIHTTGCVALGM</sequence>
<keyword evidence="1" id="KW-0472">Membrane</keyword>
<keyword evidence="1" id="KW-1133">Transmembrane helix</keyword>
<evidence type="ECO:0000313" key="3">
    <source>
        <dbReference type="WBParaSite" id="PDA_v2.g24805.t1"/>
    </source>
</evidence>
<dbReference type="InterPro" id="IPR019425">
    <property type="entry name" value="7TM_GPCR_serpentine_rcpt_Srt"/>
</dbReference>
<keyword evidence="1" id="KW-0812">Transmembrane</keyword>